<evidence type="ECO:0000313" key="3">
    <source>
        <dbReference type="Proteomes" id="UP000053370"/>
    </source>
</evidence>
<gene>
    <name evidence="2" type="ORF">ATC1_13881</name>
</gene>
<reference evidence="2" key="1">
    <citation type="journal article" date="2015" name="Genome Announc.">
        <title>Draft Genome Sequence of Anaerolineae Strain TC1, a Novel Isolate from a Methanogenic Wastewater Treatment System.</title>
        <authorList>
            <person name="Matsuura N."/>
            <person name="Tourlousse D.M."/>
            <person name="Sun L."/>
            <person name="Toyonaga M."/>
            <person name="Kuroda K."/>
            <person name="Ohashi A."/>
            <person name="Cruz R."/>
            <person name="Yamaguchi T."/>
            <person name="Sekiguchi Y."/>
        </authorList>
    </citation>
    <scope>NUCLEOTIDE SEQUENCE [LARGE SCALE GENOMIC DNA]</scope>
    <source>
        <strain evidence="2">TC1</strain>
    </source>
</reference>
<dbReference type="SUPFAM" id="SSF81301">
    <property type="entry name" value="Nucleotidyltransferase"/>
    <property type="match status" value="1"/>
</dbReference>
<dbReference type="GO" id="GO:0051607">
    <property type="term" value="P:defense response to virus"/>
    <property type="evidence" value="ECO:0007669"/>
    <property type="project" value="UniProtKB-KW"/>
</dbReference>
<dbReference type="Proteomes" id="UP000053370">
    <property type="component" value="Unassembled WGS sequence"/>
</dbReference>
<dbReference type="Gene3D" id="3.30.460.10">
    <property type="entry name" value="Beta Polymerase, domain 2"/>
    <property type="match status" value="1"/>
</dbReference>
<dbReference type="RefSeq" id="WP_062281020.1">
    <property type="nucleotide sequence ID" value="NZ_DF968181.1"/>
</dbReference>
<dbReference type="GO" id="GO:0016779">
    <property type="term" value="F:nucleotidyltransferase activity"/>
    <property type="evidence" value="ECO:0007669"/>
    <property type="project" value="InterPro"/>
</dbReference>
<dbReference type="InterPro" id="IPR006116">
    <property type="entry name" value="NT_2-5OAS_ClassI-CCAase"/>
</dbReference>
<evidence type="ECO:0000256" key="1">
    <source>
        <dbReference type="ARBA" id="ARBA00023118"/>
    </source>
</evidence>
<dbReference type="CDD" id="cd05400">
    <property type="entry name" value="NT_2-5OAS_ClassI-CCAase"/>
    <property type="match status" value="1"/>
</dbReference>
<dbReference type="OrthoDB" id="1118920at2"/>
<accession>A0A0S7BWL5</accession>
<proteinExistence type="predicted"/>
<sequence>MGVGEDFKTFCDNLAISRRDVISSRCKAITQRLNKDYYGYDSEIYNSFYGGSFGRGTAINSTSDVDLLFELPSSVYHQYDNYSGNGQSALLQAVKNSIKQTYASSEVGADGQVVVVSFSDGIVFEVLPVFLNTSNSYTFPDSNDGGSWKTTNPKPEIKAIQDMDNSCNENLKRLCKMMRSWKIQWNVPIRGLLIDTLAYNFISSWGSRDKSYLYYDWLSRDFLFYLNQRDANQSYWLAPGSNQYVWRSGNFEYKAGQCYNLALEAIQQAKDNKTWSSKQTWRKIYGTDYPE</sequence>
<dbReference type="AlphaFoldDB" id="A0A0S7BWL5"/>
<dbReference type="PROSITE" id="PS50152">
    <property type="entry name" value="25A_SYNTH_3"/>
    <property type="match status" value="1"/>
</dbReference>
<protein>
    <recommendedName>
        <fullName evidence="4">Nucleotidyltransferase</fullName>
    </recommendedName>
</protein>
<keyword evidence="3" id="KW-1185">Reference proteome</keyword>
<evidence type="ECO:0008006" key="4">
    <source>
        <dbReference type="Google" id="ProtNLM"/>
    </source>
</evidence>
<dbReference type="EMBL" id="DF968181">
    <property type="protein sequence ID" value="GAP40899.1"/>
    <property type="molecule type" value="Genomic_DNA"/>
</dbReference>
<dbReference type="PATRIC" id="fig|1678840.3.peg.2264"/>
<name>A0A0S7BWL5_9CHLR</name>
<dbReference type="InterPro" id="IPR043519">
    <property type="entry name" value="NT_sf"/>
</dbReference>
<keyword evidence="1" id="KW-0051">Antiviral defense</keyword>
<dbReference type="Pfam" id="PF18144">
    <property type="entry name" value="SMODS"/>
    <property type="match status" value="1"/>
</dbReference>
<evidence type="ECO:0000313" key="2">
    <source>
        <dbReference type="EMBL" id="GAP40899.1"/>
    </source>
</evidence>
<organism evidence="2">
    <name type="scientific">Flexilinea flocculi</name>
    <dbReference type="NCBI Taxonomy" id="1678840"/>
    <lineage>
        <taxon>Bacteria</taxon>
        <taxon>Bacillati</taxon>
        <taxon>Chloroflexota</taxon>
        <taxon>Anaerolineae</taxon>
        <taxon>Anaerolineales</taxon>
        <taxon>Anaerolineaceae</taxon>
        <taxon>Flexilinea</taxon>
    </lineage>
</organism>